<keyword evidence="4" id="KW-0175">Coiled coil</keyword>
<dbReference type="SUPFAM" id="SSF57959">
    <property type="entry name" value="Leucine zipper domain"/>
    <property type="match status" value="1"/>
</dbReference>
<evidence type="ECO:0000259" key="6">
    <source>
        <dbReference type="PROSITE" id="PS50217"/>
    </source>
</evidence>
<dbReference type="AlphaFoldDB" id="A0AAD9N5S1"/>
<comment type="caution">
    <text evidence="7">The sequence shown here is derived from an EMBL/GenBank/DDBJ whole genome shotgun (WGS) entry which is preliminary data.</text>
</comment>
<dbReference type="EMBL" id="JAODUP010000177">
    <property type="protein sequence ID" value="KAK2158092.1"/>
    <property type="molecule type" value="Genomic_DNA"/>
</dbReference>
<dbReference type="SMART" id="SM00338">
    <property type="entry name" value="BRLZ"/>
    <property type="match status" value="1"/>
</dbReference>
<feature type="compositionally biased region" description="Basic residues" evidence="5">
    <location>
        <begin position="13"/>
        <end position="30"/>
    </location>
</feature>
<dbReference type="GO" id="GO:0005634">
    <property type="term" value="C:nucleus"/>
    <property type="evidence" value="ECO:0007669"/>
    <property type="project" value="TreeGrafter"/>
</dbReference>
<dbReference type="PRINTS" id="PR00042">
    <property type="entry name" value="LEUZIPPRFOS"/>
</dbReference>
<name>A0AAD9N5S1_9ANNE</name>
<dbReference type="InterPro" id="IPR004827">
    <property type="entry name" value="bZIP"/>
</dbReference>
<sequence length="130" mass="14482">MILQLTPEEIAKKERRRAQNRRAAQRCREKKKQEADHVTMAFKKLQSANTGLRHEIKKLQSEKQKLSNVLQSHLMMCQKGDKSDAVIPSTSSISSSLSSSPTASSSQMAEIVVMETSTEDSSEADDTSDE</sequence>
<evidence type="ECO:0000256" key="1">
    <source>
        <dbReference type="ARBA" id="ARBA00023015"/>
    </source>
</evidence>
<dbReference type="PROSITE" id="PS50217">
    <property type="entry name" value="BZIP"/>
    <property type="match status" value="1"/>
</dbReference>
<dbReference type="PROSITE" id="PS00036">
    <property type="entry name" value="BZIP_BASIC"/>
    <property type="match status" value="1"/>
</dbReference>
<evidence type="ECO:0000256" key="4">
    <source>
        <dbReference type="SAM" id="Coils"/>
    </source>
</evidence>
<dbReference type="PANTHER" id="PTHR23351">
    <property type="entry name" value="FOS TRANSCRIPTION FACTOR-RELATED"/>
    <property type="match status" value="1"/>
</dbReference>
<organism evidence="7 8">
    <name type="scientific">Paralvinella palmiformis</name>
    <dbReference type="NCBI Taxonomy" id="53620"/>
    <lineage>
        <taxon>Eukaryota</taxon>
        <taxon>Metazoa</taxon>
        <taxon>Spiralia</taxon>
        <taxon>Lophotrochozoa</taxon>
        <taxon>Annelida</taxon>
        <taxon>Polychaeta</taxon>
        <taxon>Sedentaria</taxon>
        <taxon>Canalipalpata</taxon>
        <taxon>Terebellida</taxon>
        <taxon>Terebelliformia</taxon>
        <taxon>Alvinellidae</taxon>
        <taxon>Paralvinella</taxon>
    </lineage>
</organism>
<feature type="domain" description="BZIP" evidence="6">
    <location>
        <begin position="10"/>
        <end position="73"/>
    </location>
</feature>
<proteinExistence type="predicted"/>
<dbReference type="InterPro" id="IPR046347">
    <property type="entry name" value="bZIP_sf"/>
</dbReference>
<dbReference type="GO" id="GO:0000978">
    <property type="term" value="F:RNA polymerase II cis-regulatory region sequence-specific DNA binding"/>
    <property type="evidence" value="ECO:0007669"/>
    <property type="project" value="TreeGrafter"/>
</dbReference>
<keyword evidence="2" id="KW-0238">DNA-binding</keyword>
<evidence type="ECO:0000256" key="2">
    <source>
        <dbReference type="ARBA" id="ARBA00023125"/>
    </source>
</evidence>
<keyword evidence="3" id="KW-0804">Transcription</keyword>
<gene>
    <name evidence="7" type="ORF">LSH36_177g01038</name>
</gene>
<dbReference type="PANTHER" id="PTHR23351:SF24">
    <property type="entry name" value="ACTIVATING TRANSCRIPTION FACTOR 3-RELATED"/>
    <property type="match status" value="1"/>
</dbReference>
<dbReference type="Pfam" id="PF00170">
    <property type="entry name" value="bZIP_1"/>
    <property type="match status" value="1"/>
</dbReference>
<feature type="coiled-coil region" evidence="4">
    <location>
        <begin position="42"/>
        <end position="69"/>
    </location>
</feature>
<evidence type="ECO:0000313" key="7">
    <source>
        <dbReference type="EMBL" id="KAK2158092.1"/>
    </source>
</evidence>
<evidence type="ECO:0000256" key="5">
    <source>
        <dbReference type="SAM" id="MobiDB-lite"/>
    </source>
</evidence>
<protein>
    <recommendedName>
        <fullName evidence="6">BZIP domain-containing protein</fullName>
    </recommendedName>
</protein>
<dbReference type="GO" id="GO:0000981">
    <property type="term" value="F:DNA-binding transcription factor activity, RNA polymerase II-specific"/>
    <property type="evidence" value="ECO:0007669"/>
    <property type="project" value="TreeGrafter"/>
</dbReference>
<keyword evidence="8" id="KW-1185">Reference proteome</keyword>
<dbReference type="Proteomes" id="UP001208570">
    <property type="component" value="Unassembled WGS sequence"/>
</dbReference>
<accession>A0AAD9N5S1</accession>
<feature type="compositionally biased region" description="Low complexity" evidence="5">
    <location>
        <begin position="85"/>
        <end position="106"/>
    </location>
</feature>
<dbReference type="InterPro" id="IPR000837">
    <property type="entry name" value="AP-1"/>
</dbReference>
<feature type="region of interest" description="Disordered" evidence="5">
    <location>
        <begin position="1"/>
        <end position="35"/>
    </location>
</feature>
<dbReference type="Gene3D" id="1.20.5.170">
    <property type="match status" value="1"/>
</dbReference>
<feature type="region of interest" description="Disordered" evidence="5">
    <location>
        <begin position="81"/>
        <end position="130"/>
    </location>
</feature>
<evidence type="ECO:0000313" key="8">
    <source>
        <dbReference type="Proteomes" id="UP001208570"/>
    </source>
</evidence>
<evidence type="ECO:0000256" key="3">
    <source>
        <dbReference type="ARBA" id="ARBA00023163"/>
    </source>
</evidence>
<reference evidence="7" key="1">
    <citation type="journal article" date="2023" name="Mol. Biol. Evol.">
        <title>Third-Generation Sequencing Reveals the Adaptive Role of the Epigenome in Three Deep-Sea Polychaetes.</title>
        <authorList>
            <person name="Perez M."/>
            <person name="Aroh O."/>
            <person name="Sun Y."/>
            <person name="Lan Y."/>
            <person name="Juniper S.K."/>
            <person name="Young C.R."/>
            <person name="Angers B."/>
            <person name="Qian P.Y."/>
        </authorList>
    </citation>
    <scope>NUCLEOTIDE SEQUENCE</scope>
    <source>
        <strain evidence="7">P08H-3</strain>
    </source>
</reference>
<keyword evidence="1" id="KW-0805">Transcription regulation</keyword>
<feature type="compositionally biased region" description="Acidic residues" evidence="5">
    <location>
        <begin position="117"/>
        <end position="130"/>
    </location>
</feature>